<dbReference type="EMBL" id="LAZR01000492">
    <property type="protein sequence ID" value="KKN66727.1"/>
    <property type="molecule type" value="Genomic_DNA"/>
</dbReference>
<evidence type="ECO:0000313" key="1">
    <source>
        <dbReference type="EMBL" id="KKN66727.1"/>
    </source>
</evidence>
<protein>
    <submittedName>
        <fullName evidence="1">Uncharacterized protein</fullName>
    </submittedName>
</protein>
<organism evidence="1">
    <name type="scientific">marine sediment metagenome</name>
    <dbReference type="NCBI Taxonomy" id="412755"/>
    <lineage>
        <taxon>unclassified sequences</taxon>
        <taxon>metagenomes</taxon>
        <taxon>ecological metagenomes</taxon>
    </lineage>
</organism>
<reference evidence="1" key="1">
    <citation type="journal article" date="2015" name="Nature">
        <title>Complex archaea that bridge the gap between prokaryotes and eukaryotes.</title>
        <authorList>
            <person name="Spang A."/>
            <person name="Saw J.H."/>
            <person name="Jorgensen S.L."/>
            <person name="Zaremba-Niedzwiedzka K."/>
            <person name="Martijn J."/>
            <person name="Lind A.E."/>
            <person name="van Eijk R."/>
            <person name="Schleper C."/>
            <person name="Guy L."/>
            <person name="Ettema T.J."/>
        </authorList>
    </citation>
    <scope>NUCLEOTIDE SEQUENCE</scope>
</reference>
<gene>
    <name evidence="1" type="ORF">LCGC14_0468380</name>
</gene>
<sequence>MRYASSFKQPTKVEQALIRRHVKALTKKFGNVRQAALHIGVNPKYMYSLARGEKVNPGDTVLRKLGLRRVTYIEER</sequence>
<accession>A0A0F9SVS1</accession>
<proteinExistence type="predicted"/>
<name>A0A0F9SVS1_9ZZZZ</name>
<comment type="caution">
    <text evidence="1">The sequence shown here is derived from an EMBL/GenBank/DDBJ whole genome shotgun (WGS) entry which is preliminary data.</text>
</comment>
<dbReference type="AlphaFoldDB" id="A0A0F9SVS1"/>